<proteinExistence type="predicted"/>
<dbReference type="EMBL" id="BAABME010028045">
    <property type="protein sequence ID" value="GAA0176501.1"/>
    <property type="molecule type" value="Genomic_DNA"/>
</dbReference>
<dbReference type="Gene3D" id="3.10.280.10">
    <property type="entry name" value="Mitochondrial glycoprotein"/>
    <property type="match status" value="1"/>
</dbReference>
<dbReference type="FunFam" id="3.10.280.10:FF:000003">
    <property type="entry name" value="Mitochondrial glycoprotein"/>
    <property type="match status" value="1"/>
</dbReference>
<dbReference type="SUPFAM" id="SSF54529">
    <property type="entry name" value="Mitochondrial glycoprotein MAM33-like"/>
    <property type="match status" value="1"/>
</dbReference>
<organism evidence="1 2">
    <name type="scientific">Lithospermum erythrorhizon</name>
    <name type="common">Purple gromwell</name>
    <name type="synonym">Lithospermum officinale var. erythrorhizon</name>
    <dbReference type="NCBI Taxonomy" id="34254"/>
    <lineage>
        <taxon>Eukaryota</taxon>
        <taxon>Viridiplantae</taxon>
        <taxon>Streptophyta</taxon>
        <taxon>Embryophyta</taxon>
        <taxon>Tracheophyta</taxon>
        <taxon>Spermatophyta</taxon>
        <taxon>Magnoliopsida</taxon>
        <taxon>eudicotyledons</taxon>
        <taxon>Gunneridae</taxon>
        <taxon>Pentapetalae</taxon>
        <taxon>asterids</taxon>
        <taxon>lamiids</taxon>
        <taxon>Boraginales</taxon>
        <taxon>Boraginaceae</taxon>
        <taxon>Boraginoideae</taxon>
        <taxon>Lithospermeae</taxon>
        <taxon>Lithospermum</taxon>
    </lineage>
</organism>
<dbReference type="Pfam" id="PF02330">
    <property type="entry name" value="MAM33"/>
    <property type="match status" value="1"/>
</dbReference>
<name>A0AAV3RL82_LITER</name>
<dbReference type="AlphaFoldDB" id="A0AAV3RL82"/>
<dbReference type="InterPro" id="IPR036561">
    <property type="entry name" value="MAM33_sf"/>
</dbReference>
<reference evidence="1 2" key="1">
    <citation type="submission" date="2024-01" db="EMBL/GenBank/DDBJ databases">
        <title>The complete chloroplast genome sequence of Lithospermum erythrorhizon: insights into the phylogenetic relationship among Boraginaceae species and the maternal lineages of purple gromwells.</title>
        <authorList>
            <person name="Okada T."/>
            <person name="Watanabe K."/>
        </authorList>
    </citation>
    <scope>NUCLEOTIDE SEQUENCE [LARGE SCALE GENOMIC DNA]</scope>
</reference>
<comment type="caution">
    <text evidence="1">The sequence shown here is derived from an EMBL/GenBank/DDBJ whole genome shotgun (WGS) entry which is preliminary data.</text>
</comment>
<accession>A0AAV3RL82</accession>
<dbReference type="PANTHER" id="PTHR10826:SF36">
    <property type="entry name" value="OS08G0439900 PROTEIN"/>
    <property type="match status" value="1"/>
</dbReference>
<evidence type="ECO:0000313" key="1">
    <source>
        <dbReference type="EMBL" id="GAA0176501.1"/>
    </source>
</evidence>
<keyword evidence="2" id="KW-1185">Reference proteome</keyword>
<protein>
    <submittedName>
        <fullName evidence="1">Complement component</fullName>
    </submittedName>
</protein>
<sequence>MAHCIIRQLHKTSKPILLLKHQNNLKPIITNTFINNLNNCCYYTQKTTLIPEMHKNAFEDYILRLLRYEIRYEMETSPPYKPVPEFNSFNVDERPTEQWIRLTRKFNKNEEIKVEVTMFDACMPVKKPGVDEDMLLHVSMLVDICKGEGNDILEFVCSVWPDSIEIHKVYMRNKKRTGQPYMGPGFKELDDDLQNSLYEYLEERGIDEELATFLHKYMKNKDKSELLRWMERVKCFIETN</sequence>
<dbReference type="InterPro" id="IPR003428">
    <property type="entry name" value="MAM33"/>
</dbReference>
<dbReference type="PANTHER" id="PTHR10826">
    <property type="entry name" value="COMPLEMENT COMPONENT 1"/>
    <property type="match status" value="1"/>
</dbReference>
<dbReference type="Proteomes" id="UP001454036">
    <property type="component" value="Unassembled WGS sequence"/>
</dbReference>
<dbReference type="GO" id="GO:0005759">
    <property type="term" value="C:mitochondrial matrix"/>
    <property type="evidence" value="ECO:0007669"/>
    <property type="project" value="InterPro"/>
</dbReference>
<gene>
    <name evidence="1" type="ORF">LIER_42088</name>
</gene>
<evidence type="ECO:0000313" key="2">
    <source>
        <dbReference type="Proteomes" id="UP001454036"/>
    </source>
</evidence>